<evidence type="ECO:0000313" key="13">
    <source>
        <dbReference type="EMBL" id="SDK46941.1"/>
    </source>
</evidence>
<keyword evidence="9 10" id="KW-0472">Membrane</keyword>
<evidence type="ECO:0000313" key="14">
    <source>
        <dbReference type="Proteomes" id="UP000037269"/>
    </source>
</evidence>
<dbReference type="InterPro" id="IPR003390">
    <property type="entry name" value="DNA_integrity_scan_DisA_N"/>
</dbReference>
<comment type="function">
    <text evidence="10">Catalyzes the condensation of 2 ATP molecules into cyclic di-AMP (c-di-AMP), a second messenger used to regulate differing processes in different bacteria.</text>
</comment>
<dbReference type="Gene3D" id="3.40.1700.10">
    <property type="entry name" value="DNA integrity scanning protein, DisA, N-terminal domain"/>
    <property type="match status" value="1"/>
</dbReference>
<dbReference type="GO" id="GO:0006171">
    <property type="term" value="P:cAMP biosynthetic process"/>
    <property type="evidence" value="ECO:0007669"/>
    <property type="project" value="InterPro"/>
</dbReference>
<dbReference type="GO" id="GO:0004016">
    <property type="term" value="F:adenylate cyclase activity"/>
    <property type="evidence" value="ECO:0007669"/>
    <property type="project" value="UniProtKB-UniRule"/>
</dbReference>
<keyword evidence="2 10" id="KW-1003">Cell membrane</keyword>
<evidence type="ECO:0000256" key="2">
    <source>
        <dbReference type="ARBA" id="ARBA00022475"/>
    </source>
</evidence>
<feature type="transmembrane region" description="Helical" evidence="10">
    <location>
        <begin position="39"/>
        <end position="57"/>
    </location>
</feature>
<organism evidence="12 14">
    <name type="scientific">Aneurinibacillus migulanus</name>
    <name type="common">Bacillus migulanus</name>
    <dbReference type="NCBI Taxonomy" id="47500"/>
    <lineage>
        <taxon>Bacteria</taxon>
        <taxon>Bacillati</taxon>
        <taxon>Bacillota</taxon>
        <taxon>Bacilli</taxon>
        <taxon>Bacillales</taxon>
        <taxon>Paenibacillaceae</taxon>
        <taxon>Aneurinibacillus group</taxon>
        <taxon>Aneurinibacillus</taxon>
    </lineage>
</organism>
<evidence type="ECO:0000256" key="3">
    <source>
        <dbReference type="ARBA" id="ARBA00022679"/>
    </source>
</evidence>
<feature type="domain" description="DAC" evidence="11">
    <location>
        <begin position="82"/>
        <end position="242"/>
    </location>
</feature>
<evidence type="ECO:0000256" key="10">
    <source>
        <dbReference type="HAMAP-Rule" id="MF_01499"/>
    </source>
</evidence>
<dbReference type="PIRSF" id="PIRSF004793">
    <property type="entry name" value="UCP004793"/>
    <property type="match status" value="1"/>
</dbReference>
<evidence type="ECO:0000256" key="7">
    <source>
        <dbReference type="ARBA" id="ARBA00022840"/>
    </source>
</evidence>
<dbReference type="Pfam" id="PF02457">
    <property type="entry name" value="DAC"/>
    <property type="match status" value="1"/>
</dbReference>
<dbReference type="STRING" id="47500.AF333_28580"/>
<dbReference type="NCBIfam" id="TIGR00159">
    <property type="entry name" value="diadenylate cyclase CdaA"/>
    <property type="match status" value="1"/>
</dbReference>
<gene>
    <name evidence="10" type="primary">dacA</name>
    <name evidence="12" type="ORF">AF333_28580</name>
    <name evidence="13" type="ORF">SAMN04487909_15811</name>
</gene>
<dbReference type="EC" id="2.7.7.85" evidence="10"/>
<dbReference type="OrthoDB" id="9807385at2"/>
<keyword evidence="4 10" id="KW-0812">Transmembrane</keyword>
<dbReference type="InterPro" id="IPR050338">
    <property type="entry name" value="DisA"/>
</dbReference>
<dbReference type="RefSeq" id="WP_043066909.1">
    <property type="nucleotide sequence ID" value="NZ_BJOA01000233.1"/>
</dbReference>
<evidence type="ECO:0000256" key="4">
    <source>
        <dbReference type="ARBA" id="ARBA00022692"/>
    </source>
</evidence>
<reference evidence="13 15" key="2">
    <citation type="submission" date="2016-10" db="EMBL/GenBank/DDBJ databases">
        <authorList>
            <person name="de Groot N.N."/>
        </authorList>
    </citation>
    <scope>NUCLEOTIDE SEQUENCE [LARGE SCALE GENOMIC DNA]</scope>
    <source>
        <strain evidence="13 15">DSM 2895</strain>
    </source>
</reference>
<accession>A0A0D1VYY3</accession>
<protein>
    <recommendedName>
        <fullName evidence="10">Diadenylate cyclase</fullName>
        <shortName evidence="10">DAC</shortName>
        <ecNumber evidence="10">2.7.7.85</ecNumber>
    </recommendedName>
    <alternativeName>
        <fullName evidence="10">Cyclic-di-AMP synthase</fullName>
        <shortName evidence="10">c-di-AMP synthase</shortName>
    </alternativeName>
</protein>
<comment type="subunit">
    <text evidence="10">Probably a homodimer.</text>
</comment>
<dbReference type="SUPFAM" id="SSF143597">
    <property type="entry name" value="YojJ-like"/>
    <property type="match status" value="1"/>
</dbReference>
<dbReference type="InterPro" id="IPR034701">
    <property type="entry name" value="CdaA"/>
</dbReference>
<dbReference type="PANTHER" id="PTHR34185">
    <property type="entry name" value="DIADENYLATE CYCLASE"/>
    <property type="match status" value="1"/>
</dbReference>
<dbReference type="PATRIC" id="fig|47500.12.peg.1093"/>
<keyword evidence="14" id="KW-1185">Reference proteome</keyword>
<comment type="caution">
    <text evidence="10">Lacks conserved residue(s) required for the propagation of feature annotation.</text>
</comment>
<keyword evidence="8 10" id="KW-1133">Transmembrane helix</keyword>
<dbReference type="GO" id="GO:0005524">
    <property type="term" value="F:ATP binding"/>
    <property type="evidence" value="ECO:0007669"/>
    <property type="project" value="UniProtKB-UniRule"/>
</dbReference>
<evidence type="ECO:0000256" key="6">
    <source>
        <dbReference type="ARBA" id="ARBA00022741"/>
    </source>
</evidence>
<evidence type="ECO:0000313" key="15">
    <source>
        <dbReference type="Proteomes" id="UP000182836"/>
    </source>
</evidence>
<evidence type="ECO:0000256" key="1">
    <source>
        <dbReference type="ARBA" id="ARBA00000877"/>
    </source>
</evidence>
<dbReference type="InterPro" id="IPR045585">
    <property type="entry name" value="CdaA_N"/>
</dbReference>
<dbReference type="EMBL" id="FNED01000058">
    <property type="protein sequence ID" value="SDK46941.1"/>
    <property type="molecule type" value="Genomic_DNA"/>
</dbReference>
<dbReference type="FunFam" id="3.40.1700.10:FF:000002">
    <property type="entry name" value="Diadenylate cyclase"/>
    <property type="match status" value="1"/>
</dbReference>
<name>A0A0D1VYY3_ANEMI</name>
<dbReference type="GO" id="GO:0106408">
    <property type="term" value="F:diadenylate cyclase activity"/>
    <property type="evidence" value="ECO:0007669"/>
    <property type="project" value="UniProtKB-EC"/>
</dbReference>
<keyword evidence="5 10" id="KW-0548">Nucleotidyltransferase</keyword>
<dbReference type="PANTHER" id="PTHR34185:SF1">
    <property type="entry name" value="DIADENYLATE CYCLASE"/>
    <property type="match status" value="1"/>
</dbReference>
<dbReference type="InterPro" id="IPR036888">
    <property type="entry name" value="DNA_integrity_DisA_N_sf"/>
</dbReference>
<evidence type="ECO:0000256" key="9">
    <source>
        <dbReference type="ARBA" id="ARBA00023136"/>
    </source>
</evidence>
<dbReference type="EMBL" id="LGUG01000009">
    <property type="protein sequence ID" value="KON90949.1"/>
    <property type="molecule type" value="Genomic_DNA"/>
</dbReference>
<dbReference type="Proteomes" id="UP000037269">
    <property type="component" value="Unassembled WGS sequence"/>
</dbReference>
<comment type="catalytic activity">
    <reaction evidence="1 10">
        <text>2 ATP = 3',3'-c-di-AMP + 2 diphosphate</text>
        <dbReference type="Rhea" id="RHEA:35655"/>
        <dbReference type="ChEBI" id="CHEBI:30616"/>
        <dbReference type="ChEBI" id="CHEBI:33019"/>
        <dbReference type="ChEBI" id="CHEBI:71500"/>
        <dbReference type="EC" id="2.7.7.85"/>
    </reaction>
</comment>
<reference evidence="12 14" key="1">
    <citation type="submission" date="2015-07" db="EMBL/GenBank/DDBJ databases">
        <title>Fjat-14205 dsm 2895.</title>
        <authorList>
            <person name="Liu B."/>
            <person name="Wang J."/>
            <person name="Zhu Y."/>
            <person name="Liu G."/>
            <person name="Chen Q."/>
            <person name="Chen Z."/>
            <person name="Lan J."/>
            <person name="Che J."/>
            <person name="Ge C."/>
            <person name="Shi H."/>
            <person name="Pan Z."/>
            <person name="Liu X."/>
        </authorList>
    </citation>
    <scope>NUCLEOTIDE SEQUENCE [LARGE SCALE GENOMIC DNA]</scope>
    <source>
        <strain evidence="12 14">DSM 2895</strain>
    </source>
</reference>
<dbReference type="PROSITE" id="PS51794">
    <property type="entry name" value="DAC"/>
    <property type="match status" value="1"/>
</dbReference>
<keyword evidence="6 10" id="KW-0547">Nucleotide-binding</keyword>
<evidence type="ECO:0000256" key="5">
    <source>
        <dbReference type="ARBA" id="ARBA00022695"/>
    </source>
</evidence>
<dbReference type="Pfam" id="PF19293">
    <property type="entry name" value="CdaA_N"/>
    <property type="match status" value="1"/>
</dbReference>
<keyword evidence="7 10" id="KW-0067">ATP-binding</keyword>
<keyword evidence="3 10" id="KW-0808">Transferase</keyword>
<proteinExistence type="inferred from homology"/>
<evidence type="ECO:0000256" key="8">
    <source>
        <dbReference type="ARBA" id="ARBA00022989"/>
    </source>
</evidence>
<comment type="similarity">
    <text evidence="10">Belongs to the adenylate cyclase family. DacA/CdaA subfamily.</text>
</comment>
<sequence>MEDFTENFLGYIINAVDILIVTYIIYKLILLLRGTRALQLFKGIIVIVVVMLASTVLQLRTLQWLMDKAFTYGVFAILVIFQPELRRALEQIGRGRLFSRSSAPEEKAVADAVEAIGKSVFYMAKRRIGALIVIERETGLSDYIETGINLTARSSTELLINIFIPNTPLHDGAVIMRKEMVMAAGCYLPLSENPTISKELGTRHRAAIGLSEVSDALAVVVSEETGQVSVALNGEITRDYDQEKLTELLHEKLTQQGRAATPIWQRKVKNDG</sequence>
<dbReference type="InterPro" id="IPR014046">
    <property type="entry name" value="C-di-AMP_synthase"/>
</dbReference>
<dbReference type="HAMAP" id="MF_01499">
    <property type="entry name" value="DacA"/>
    <property type="match status" value="1"/>
</dbReference>
<evidence type="ECO:0000313" key="12">
    <source>
        <dbReference type="EMBL" id="KON90949.1"/>
    </source>
</evidence>
<dbReference type="AlphaFoldDB" id="A0A0D1VYY3"/>
<dbReference type="GeneID" id="42309090"/>
<evidence type="ECO:0000259" key="11">
    <source>
        <dbReference type="PROSITE" id="PS51794"/>
    </source>
</evidence>
<dbReference type="Proteomes" id="UP000182836">
    <property type="component" value="Unassembled WGS sequence"/>
</dbReference>
<feature type="transmembrane region" description="Helical" evidence="10">
    <location>
        <begin position="12"/>
        <end position="32"/>
    </location>
</feature>